<name>A0A510URI6_ALIFS</name>
<evidence type="ECO:0000313" key="2">
    <source>
        <dbReference type="EMBL" id="GEK16071.1"/>
    </source>
</evidence>
<proteinExistence type="predicted"/>
<dbReference type="Proteomes" id="UP000321787">
    <property type="component" value="Unassembled WGS sequence"/>
</dbReference>
<comment type="caution">
    <text evidence="2">The sequence shown here is derived from an EMBL/GenBank/DDBJ whole genome shotgun (WGS) entry which is preliminary data.</text>
</comment>
<dbReference type="RefSeq" id="WP_236797432.1">
    <property type="nucleotide sequence ID" value="NZ_BJTZ01000060.1"/>
</dbReference>
<evidence type="ECO:0000313" key="3">
    <source>
        <dbReference type="Proteomes" id="UP000321787"/>
    </source>
</evidence>
<dbReference type="Pfam" id="PF13665">
    <property type="entry name" value="Tox-PAAR-like"/>
    <property type="match status" value="1"/>
</dbReference>
<dbReference type="Gene3D" id="2.60.200.60">
    <property type="match status" value="1"/>
</dbReference>
<organism evidence="2 3">
    <name type="scientific">Aliivibrio fischeri</name>
    <name type="common">Vibrio fischeri</name>
    <dbReference type="NCBI Taxonomy" id="668"/>
    <lineage>
        <taxon>Bacteria</taxon>
        <taxon>Pseudomonadati</taxon>
        <taxon>Pseudomonadota</taxon>
        <taxon>Gammaproteobacteria</taxon>
        <taxon>Vibrionales</taxon>
        <taxon>Vibrionaceae</taxon>
        <taxon>Aliivibrio</taxon>
    </lineage>
</organism>
<reference evidence="2 3" key="1">
    <citation type="submission" date="2019-07" db="EMBL/GenBank/DDBJ databases">
        <title>Whole genome shotgun sequence of Aliivibrio fischeri NBRC 101058.</title>
        <authorList>
            <person name="Hosoyama A."/>
            <person name="Uohara A."/>
            <person name="Ohji S."/>
            <person name="Ichikawa N."/>
        </authorList>
    </citation>
    <scope>NUCLEOTIDE SEQUENCE [LARGE SCALE GENOMIC DNA]</scope>
    <source>
        <strain evidence="2 3">NBRC 101058</strain>
    </source>
</reference>
<evidence type="ECO:0000256" key="1">
    <source>
        <dbReference type="SAM" id="MobiDB-lite"/>
    </source>
</evidence>
<feature type="region of interest" description="Disordered" evidence="1">
    <location>
        <begin position="71"/>
        <end position="95"/>
    </location>
</feature>
<sequence>MPVTINANGLSVVHKGSDGEATASVPDVCLTTRGKSTDPIPYGNNAKSSDLVGGSTTVFADGGNSIALKGSKFSKSTGNSGGDKKGVSSGTVEGEAEFVTSSPTVIIEGKGVARLSDQMTMNNGNTMCFGVQNPSLTVDESLEIPCIINMCVRYPNGHRLANADYELTDENGAPLGSGTLGSDGRSVVSDLKPGKVKLNVKESNDDFVIPPQRQANPHYVESLSDDAFFDIASKGKQAFWKPTHIQTGLTPWGSIGQCLSSDKYFQDIVKTET</sequence>
<gene>
    <name evidence="2" type="ORF">AFI02nite_41070</name>
</gene>
<accession>A0A510URI6</accession>
<protein>
    <submittedName>
        <fullName evidence="2">Uncharacterized protein</fullName>
    </submittedName>
</protein>
<dbReference type="AlphaFoldDB" id="A0A510URI6"/>
<dbReference type="CDD" id="cd14740">
    <property type="entry name" value="PAAR_4"/>
    <property type="match status" value="1"/>
</dbReference>
<dbReference type="EMBL" id="BJTZ01000060">
    <property type="protein sequence ID" value="GEK16071.1"/>
    <property type="molecule type" value="Genomic_DNA"/>
</dbReference>